<accession>A0A8R1TXB6</accession>
<protein>
    <submittedName>
        <fullName evidence="1">Uncharacterized protein</fullName>
    </submittedName>
</protein>
<evidence type="ECO:0000313" key="2">
    <source>
        <dbReference type="Proteomes" id="UP000024404"/>
    </source>
</evidence>
<reference evidence="1" key="2">
    <citation type="submission" date="2022-06" db="UniProtKB">
        <authorList>
            <consortium name="EnsemblMetazoa"/>
        </authorList>
    </citation>
    <scope>IDENTIFICATION</scope>
</reference>
<name>A0A8R1TXB6_ONCVO</name>
<sequence>MTGITIGGISRLKKNHNTDSMIRNGLISSRNLDMASGQIIQRSSKSPIYGQFCSPKIKQPIIPFLTATICLQKRCTHEASYSDNTSAQSTIGKDTRMSKVKAHLPIQNATANRITYSHHQV</sequence>
<organism evidence="1 2">
    <name type="scientific">Onchocerca volvulus</name>
    <dbReference type="NCBI Taxonomy" id="6282"/>
    <lineage>
        <taxon>Eukaryota</taxon>
        <taxon>Metazoa</taxon>
        <taxon>Ecdysozoa</taxon>
        <taxon>Nematoda</taxon>
        <taxon>Chromadorea</taxon>
        <taxon>Rhabditida</taxon>
        <taxon>Spirurina</taxon>
        <taxon>Spiruromorpha</taxon>
        <taxon>Filarioidea</taxon>
        <taxon>Onchocercidae</taxon>
        <taxon>Onchocerca</taxon>
    </lineage>
</organism>
<dbReference type="EMBL" id="CMVM020000177">
    <property type="status" value="NOT_ANNOTATED_CDS"/>
    <property type="molecule type" value="Genomic_DNA"/>
</dbReference>
<dbReference type="AlphaFoldDB" id="A0A8R1TXB6"/>
<dbReference type="EnsemblMetazoa" id="OVOC6530.1">
    <property type="protein sequence ID" value="OVOC6530.1"/>
    <property type="gene ID" value="WBGene00243339"/>
</dbReference>
<keyword evidence="2" id="KW-1185">Reference proteome</keyword>
<evidence type="ECO:0000313" key="1">
    <source>
        <dbReference type="EnsemblMetazoa" id="OVOC6530.1"/>
    </source>
</evidence>
<proteinExistence type="predicted"/>
<dbReference type="Proteomes" id="UP000024404">
    <property type="component" value="Unassembled WGS sequence"/>
</dbReference>
<reference evidence="2" key="1">
    <citation type="submission" date="2013-10" db="EMBL/GenBank/DDBJ databases">
        <title>Genome sequencing of Onchocerca volvulus.</title>
        <authorList>
            <person name="Cotton J."/>
            <person name="Tsai J."/>
            <person name="Stanley E."/>
            <person name="Tracey A."/>
            <person name="Holroyd N."/>
            <person name="Lustigman S."/>
            <person name="Berriman M."/>
        </authorList>
    </citation>
    <scope>NUCLEOTIDE SEQUENCE</scope>
</reference>